<dbReference type="PRINTS" id="PR00598">
    <property type="entry name" value="HTHMARR"/>
</dbReference>
<keyword evidence="1" id="KW-0805">Transcription regulation</keyword>
<evidence type="ECO:0000313" key="5">
    <source>
        <dbReference type="EMBL" id="EEF88842.1"/>
    </source>
</evidence>
<dbReference type="EMBL" id="ACCH01000255">
    <property type="protein sequence ID" value="EEF88842.1"/>
    <property type="molecule type" value="Genomic_DNA"/>
</dbReference>
<organism evidence="5 6">
    <name type="scientific">Bacteroides cellulosilyticus DSM 14838</name>
    <dbReference type="NCBI Taxonomy" id="537012"/>
    <lineage>
        <taxon>Bacteria</taxon>
        <taxon>Pseudomonadati</taxon>
        <taxon>Bacteroidota</taxon>
        <taxon>Bacteroidia</taxon>
        <taxon>Bacteroidales</taxon>
        <taxon>Bacteroidaceae</taxon>
        <taxon>Bacteroides</taxon>
    </lineage>
</organism>
<dbReference type="InterPro" id="IPR039422">
    <property type="entry name" value="MarR/SlyA-like"/>
</dbReference>
<reference evidence="5 6" key="1">
    <citation type="submission" date="2008-12" db="EMBL/GenBank/DDBJ databases">
        <authorList>
            <person name="Fulton L."/>
            <person name="Clifton S."/>
            <person name="Fulton B."/>
            <person name="Xu J."/>
            <person name="Minx P."/>
            <person name="Pepin K.H."/>
            <person name="Johnson M."/>
            <person name="Bhonagiri V."/>
            <person name="Nash W.E."/>
            <person name="Mardis E.R."/>
            <person name="Wilson R.K."/>
        </authorList>
    </citation>
    <scope>NUCLEOTIDE SEQUENCE [LARGE SCALE GENOMIC DNA]</scope>
    <source>
        <strain evidence="5 6">DSM 14838</strain>
    </source>
</reference>
<dbReference type="Pfam" id="PF01047">
    <property type="entry name" value="MarR"/>
    <property type="match status" value="1"/>
</dbReference>
<name>E2NGW2_9BACE</name>
<dbReference type="SUPFAM" id="SSF46785">
    <property type="entry name" value="Winged helix' DNA-binding domain"/>
    <property type="match status" value="1"/>
</dbReference>
<accession>E2NGW2</accession>
<evidence type="ECO:0000256" key="2">
    <source>
        <dbReference type="ARBA" id="ARBA00023125"/>
    </source>
</evidence>
<reference evidence="5 6" key="2">
    <citation type="submission" date="2009-01" db="EMBL/GenBank/DDBJ databases">
        <title>Draft genome sequence of Bacteroides cellulosilyticus (DSM 14838).</title>
        <authorList>
            <person name="Sudarsanam P."/>
            <person name="Ley R."/>
            <person name="Guruge J."/>
            <person name="Turnbaugh P.J."/>
            <person name="Mahowald M."/>
            <person name="Liep D."/>
            <person name="Gordon J."/>
        </authorList>
    </citation>
    <scope>NUCLEOTIDE SEQUENCE [LARGE SCALE GENOMIC DNA]</scope>
    <source>
        <strain evidence="5 6">DSM 14838</strain>
    </source>
</reference>
<comment type="caution">
    <text evidence="5">The sequence shown here is derived from an EMBL/GenBank/DDBJ whole genome shotgun (WGS) entry which is preliminary data.</text>
</comment>
<dbReference type="PANTHER" id="PTHR33164:SF64">
    <property type="entry name" value="TRANSCRIPTIONAL REGULATOR SLYA"/>
    <property type="match status" value="1"/>
</dbReference>
<dbReference type="GO" id="GO:0003677">
    <property type="term" value="F:DNA binding"/>
    <property type="evidence" value="ECO:0007669"/>
    <property type="project" value="UniProtKB-KW"/>
</dbReference>
<dbReference type="HOGENOM" id="CLU_083287_18_6_10"/>
<sequence length="204" mass="23785">MPKRHATHTHYTVRDCIKKNVAWYIGSSNLPSQILVKHLTNSNKKLYLCARKIKSNIAMENYNSSRGLIQQMLRTRMAFRQALQRVLKRNNIDITFEMLQVLSSLWQEQGISQQALAEKTAKDKACMTNLMANLEKKGWIMRQEDPNDRRNRLVYLTPAGEEISDRVRPLIKDFYTQTGQLMGIENLNACSNQLETLYEIFNQF</sequence>
<evidence type="ECO:0000259" key="4">
    <source>
        <dbReference type="PROSITE" id="PS50995"/>
    </source>
</evidence>
<proteinExistence type="predicted"/>
<dbReference type="PROSITE" id="PS50995">
    <property type="entry name" value="HTH_MARR_2"/>
    <property type="match status" value="1"/>
</dbReference>
<dbReference type="InterPro" id="IPR036390">
    <property type="entry name" value="WH_DNA-bd_sf"/>
</dbReference>
<dbReference type="InterPro" id="IPR000835">
    <property type="entry name" value="HTH_MarR-typ"/>
</dbReference>
<dbReference type="PANTHER" id="PTHR33164">
    <property type="entry name" value="TRANSCRIPTIONAL REGULATOR, MARR FAMILY"/>
    <property type="match status" value="1"/>
</dbReference>
<dbReference type="AlphaFoldDB" id="E2NGW2"/>
<evidence type="ECO:0000313" key="6">
    <source>
        <dbReference type="Proteomes" id="UP000003711"/>
    </source>
</evidence>
<feature type="domain" description="HTH marR-type" evidence="4">
    <location>
        <begin position="65"/>
        <end position="204"/>
    </location>
</feature>
<keyword evidence="2" id="KW-0238">DNA-binding</keyword>
<evidence type="ECO:0000256" key="3">
    <source>
        <dbReference type="ARBA" id="ARBA00023163"/>
    </source>
</evidence>
<dbReference type="GO" id="GO:0003700">
    <property type="term" value="F:DNA-binding transcription factor activity"/>
    <property type="evidence" value="ECO:0007669"/>
    <property type="project" value="InterPro"/>
</dbReference>
<gene>
    <name evidence="5" type="ORF">BACCELL_03537</name>
</gene>
<evidence type="ECO:0000256" key="1">
    <source>
        <dbReference type="ARBA" id="ARBA00023015"/>
    </source>
</evidence>
<dbReference type="SMART" id="SM00347">
    <property type="entry name" value="HTH_MARR"/>
    <property type="match status" value="1"/>
</dbReference>
<protein>
    <submittedName>
        <fullName evidence="5">Transcriptional regulator, MarR family</fullName>
    </submittedName>
</protein>
<keyword evidence="3" id="KW-0804">Transcription</keyword>
<dbReference type="GO" id="GO:0006950">
    <property type="term" value="P:response to stress"/>
    <property type="evidence" value="ECO:0007669"/>
    <property type="project" value="TreeGrafter"/>
</dbReference>
<dbReference type="Gene3D" id="1.10.10.10">
    <property type="entry name" value="Winged helix-like DNA-binding domain superfamily/Winged helix DNA-binding domain"/>
    <property type="match status" value="1"/>
</dbReference>
<dbReference type="Proteomes" id="UP000003711">
    <property type="component" value="Unassembled WGS sequence"/>
</dbReference>
<dbReference type="InterPro" id="IPR036388">
    <property type="entry name" value="WH-like_DNA-bd_sf"/>
</dbReference>